<dbReference type="Gene3D" id="2.60.40.3210">
    <property type="entry name" value="Zona pellucida, ZP-N domain"/>
    <property type="match status" value="1"/>
</dbReference>
<sequence length="490" mass="55483">MVIVSLFLLLPMLTSAHGETNPSSEDKKKWSIREVSRRENPTLPPPYLHLPVFVDSQMLVDKEHFSPARGTGQEPLPEQVREILLPLLNTITIGPPTDSGVPVKVSCREKTMVVRVHRSILGSGPHLHVKLGTCHANEYSKDYLYFEYDIGMCGTKRTVTNNQVVYINTLKYDVPKIQGPIRRAVSFTMSVACYFNRYLYTYKIGYTPKMEIQKVFKPLKNVVQFILTPLNAQWERLSPPGQYVLGMPMYFQAEASPISQNERLYIHLCYATPEKSYSSSPQFPVVNNSGCMVESKDNHSRFILYKNNIVRFSVDAFLFKGISHKRLYMHCSMSVDYSTPTPTAKSCNYDSHTGRWVELHGSESVCTCCDSICISSASTVAEMISSKSLTVKSEVKFISPKRTTISTTISSTTTTVQPQSTKKKTPWRTILQPTGTLEAIVDKLDNMVTTLEWPENGEATMIKEVEQAEMNVKEITMPRTIFEDIFVFDQ</sequence>
<dbReference type="Proteomes" id="UP000516260">
    <property type="component" value="Chromosome 10"/>
</dbReference>
<dbReference type="Gene3D" id="2.60.40.4100">
    <property type="entry name" value="Zona pellucida, ZP-C domain"/>
    <property type="match status" value="1"/>
</dbReference>
<comment type="subcellular location">
    <subcellularLocation>
        <location evidence="1">Cell membrane</location>
        <topology evidence="1">Single-pass type I membrane protein</topology>
    </subcellularLocation>
    <subcellularLocation>
        <location evidence="2">Secreted</location>
        <location evidence="2">Extracellular space</location>
        <location evidence="2">Extracellular matrix</location>
    </subcellularLocation>
</comment>
<keyword evidence="19" id="KW-1185">Reference proteome</keyword>
<keyword evidence="5" id="KW-1003">Cell membrane</keyword>
<dbReference type="FunFam" id="2.60.40.4100:FF:000002">
    <property type="entry name" value="Zona pellucida sperm-binding protein 3"/>
    <property type="match status" value="1"/>
</dbReference>
<name>A0A4Z2CDA3_9TELE</name>
<evidence type="ECO:0000256" key="2">
    <source>
        <dbReference type="ARBA" id="ARBA00004498"/>
    </source>
</evidence>
<dbReference type="GO" id="GO:0005886">
    <property type="term" value="C:plasma membrane"/>
    <property type="evidence" value="ECO:0007669"/>
    <property type="project" value="UniProtKB-SubCell"/>
</dbReference>
<evidence type="ECO:0000256" key="14">
    <source>
        <dbReference type="ARBA" id="ARBA00023180"/>
    </source>
</evidence>
<evidence type="ECO:0000256" key="5">
    <source>
        <dbReference type="ARBA" id="ARBA00022475"/>
    </source>
</evidence>
<dbReference type="PANTHER" id="PTHR11576">
    <property type="entry name" value="ZONA PELLUCIDA SPERM-BINDING PROTEIN 3"/>
    <property type="match status" value="1"/>
</dbReference>
<evidence type="ECO:0000256" key="4">
    <source>
        <dbReference type="ARBA" id="ARBA00017980"/>
    </source>
</evidence>
<dbReference type="PANTHER" id="PTHR11576:SF26">
    <property type="entry name" value="ZONA PELLUCIDA GLYCOPROTEIN 3D TANDEM DUPLICATE 2"/>
    <property type="match status" value="1"/>
</dbReference>
<dbReference type="SMART" id="SM00241">
    <property type="entry name" value="ZP"/>
    <property type="match status" value="1"/>
</dbReference>
<evidence type="ECO:0000256" key="3">
    <source>
        <dbReference type="ARBA" id="ARBA00006735"/>
    </source>
</evidence>
<dbReference type="Pfam" id="PF00100">
    <property type="entry name" value="Zona_pellucida"/>
    <property type="match status" value="1"/>
</dbReference>
<comment type="caution">
    <text evidence="18">The sequence shown here is derived from an EMBL/GenBank/DDBJ whole genome shotgun (WGS) entry which is preliminary data.</text>
</comment>
<dbReference type="FunFam" id="2.60.40.3210:FF:000001">
    <property type="entry name" value="Zona pellucida sperm-binding protein 3"/>
    <property type="match status" value="1"/>
</dbReference>
<keyword evidence="14" id="KW-0325">Glycoprotein</keyword>
<keyword evidence="6" id="KW-0964">Secreted</keyword>
<keyword evidence="12" id="KW-0472">Membrane</keyword>
<evidence type="ECO:0000256" key="10">
    <source>
        <dbReference type="ARBA" id="ARBA00022729"/>
    </source>
</evidence>
<dbReference type="GO" id="GO:0035803">
    <property type="term" value="P:egg coat formation"/>
    <property type="evidence" value="ECO:0007669"/>
    <property type="project" value="TreeGrafter"/>
</dbReference>
<evidence type="ECO:0000256" key="15">
    <source>
        <dbReference type="ARBA" id="ARBA00030824"/>
    </source>
</evidence>
<dbReference type="AlphaFoldDB" id="A0A4Z2CDA3"/>
<evidence type="ECO:0000256" key="12">
    <source>
        <dbReference type="ARBA" id="ARBA00023136"/>
    </source>
</evidence>
<dbReference type="InterPro" id="IPR055355">
    <property type="entry name" value="ZP-C"/>
</dbReference>
<dbReference type="InterPro" id="IPR001507">
    <property type="entry name" value="ZP_dom"/>
</dbReference>
<evidence type="ECO:0000256" key="9">
    <source>
        <dbReference type="ARBA" id="ARBA00022692"/>
    </source>
</evidence>
<dbReference type="EMBL" id="SWLE01000002">
    <property type="protein sequence ID" value="TNN02222.1"/>
    <property type="molecule type" value="Genomic_DNA"/>
</dbReference>
<keyword evidence="13" id="KW-1015">Disulfide bond</keyword>
<evidence type="ECO:0000256" key="7">
    <source>
        <dbReference type="ARBA" id="ARBA00022530"/>
    </source>
</evidence>
<dbReference type="GO" id="GO:2000344">
    <property type="term" value="P:positive regulation of acrosome reaction"/>
    <property type="evidence" value="ECO:0007669"/>
    <property type="project" value="TreeGrafter"/>
</dbReference>
<comment type="similarity">
    <text evidence="3">Belongs to the ZP domain family. ZPC subfamily.</text>
</comment>
<evidence type="ECO:0000256" key="1">
    <source>
        <dbReference type="ARBA" id="ARBA00004251"/>
    </source>
</evidence>
<dbReference type="InterPro" id="IPR042235">
    <property type="entry name" value="ZP-C_dom"/>
</dbReference>
<evidence type="ECO:0000256" key="11">
    <source>
        <dbReference type="ARBA" id="ARBA00022989"/>
    </source>
</evidence>
<dbReference type="GO" id="GO:0032190">
    <property type="term" value="F:acrosin binding"/>
    <property type="evidence" value="ECO:0007669"/>
    <property type="project" value="TreeGrafter"/>
</dbReference>
<organism evidence="18 19">
    <name type="scientific">Takifugu bimaculatus</name>
    <dbReference type="NCBI Taxonomy" id="433685"/>
    <lineage>
        <taxon>Eukaryota</taxon>
        <taxon>Metazoa</taxon>
        <taxon>Chordata</taxon>
        <taxon>Craniata</taxon>
        <taxon>Vertebrata</taxon>
        <taxon>Euteleostomi</taxon>
        <taxon>Actinopterygii</taxon>
        <taxon>Neopterygii</taxon>
        <taxon>Teleostei</taxon>
        <taxon>Neoteleostei</taxon>
        <taxon>Acanthomorphata</taxon>
        <taxon>Eupercaria</taxon>
        <taxon>Tetraodontiformes</taxon>
        <taxon>Tetradontoidea</taxon>
        <taxon>Tetraodontidae</taxon>
        <taxon>Takifugu</taxon>
    </lineage>
</organism>
<protein>
    <recommendedName>
        <fullName evidence="4">Zona pellucida sperm-binding protein 3</fullName>
    </recommendedName>
    <alternativeName>
        <fullName evidence="15">Zona pellucida glycoprotein 3</fullName>
    </alternativeName>
</protein>
<evidence type="ECO:0000256" key="16">
    <source>
        <dbReference type="SAM" id="SignalP"/>
    </source>
</evidence>
<evidence type="ECO:0000313" key="19">
    <source>
        <dbReference type="Proteomes" id="UP000516260"/>
    </source>
</evidence>
<evidence type="ECO:0000313" key="18">
    <source>
        <dbReference type="EMBL" id="TNN02222.1"/>
    </source>
</evidence>
<dbReference type="PROSITE" id="PS51034">
    <property type="entry name" value="ZP_2"/>
    <property type="match status" value="1"/>
</dbReference>
<gene>
    <name evidence="18" type="ORF">fugu_009709</name>
</gene>
<evidence type="ECO:0000256" key="8">
    <source>
        <dbReference type="ARBA" id="ARBA00022685"/>
    </source>
</evidence>
<accession>A0A4Z2CDA3</accession>
<dbReference type="GO" id="GO:0031012">
    <property type="term" value="C:extracellular matrix"/>
    <property type="evidence" value="ECO:0007669"/>
    <property type="project" value="TreeGrafter"/>
</dbReference>
<reference evidence="18 19" key="1">
    <citation type="submission" date="2019-04" db="EMBL/GenBank/DDBJ databases">
        <title>The sequence and de novo assembly of Takifugu bimaculatus genome using PacBio and Hi-C technologies.</title>
        <authorList>
            <person name="Xu P."/>
            <person name="Liu B."/>
            <person name="Zhou Z."/>
        </authorList>
    </citation>
    <scope>NUCLEOTIDE SEQUENCE [LARGE SCALE GENOMIC DNA]</scope>
    <source>
        <strain evidence="18">TB-2018</strain>
        <tissue evidence="18">Muscle</tissue>
    </source>
</reference>
<keyword evidence="7" id="KW-0272">Extracellular matrix</keyword>
<keyword evidence="9" id="KW-0812">Transmembrane</keyword>
<feature type="signal peptide" evidence="16">
    <location>
        <begin position="1"/>
        <end position="18"/>
    </location>
</feature>
<keyword evidence="11" id="KW-1133">Transmembrane helix</keyword>
<proteinExistence type="inferred from homology"/>
<keyword evidence="8" id="KW-0165">Cleavage on pair of basic residues</keyword>
<dbReference type="GO" id="GO:0007339">
    <property type="term" value="P:binding of sperm to zona pellucida"/>
    <property type="evidence" value="ECO:0007669"/>
    <property type="project" value="TreeGrafter"/>
</dbReference>
<keyword evidence="10 16" id="KW-0732">Signal</keyword>
<evidence type="ECO:0000259" key="17">
    <source>
        <dbReference type="PROSITE" id="PS51034"/>
    </source>
</evidence>
<evidence type="ECO:0000256" key="13">
    <source>
        <dbReference type="ARBA" id="ARBA00023157"/>
    </source>
</evidence>
<evidence type="ECO:0000256" key="6">
    <source>
        <dbReference type="ARBA" id="ARBA00022525"/>
    </source>
</evidence>
<feature type="domain" description="ZP" evidence="17">
    <location>
        <begin position="106"/>
        <end position="354"/>
    </location>
</feature>
<feature type="chain" id="PRO_5021255223" description="Zona pellucida sperm-binding protein 3" evidence="16">
    <location>
        <begin position="19"/>
        <end position="490"/>
    </location>
</feature>